<sequence>MAFNSNSNEAGGSGAGAAAGGFSFTSYFQESERELPFNQRPLREVNALKFDRKRVDEEPNNPQLQQQQQLDRPLWQRLPAWVPIVCWIGTSSFIILQNKYILYDLKFNHPVALTTVHLTFQTLATRALRRYTPLVDKAKELEATGKMNRDVFIRKIIPVGALFSASLVLSNWVYLRLTVSFIQMYAGGFSLLLGIYLLLTLCRTFYYRIKAFTPVSVLLVSAAFGLKELNRKIMGIVGAISLGVAIASFAEIEFEMIGFLVQALAIAIESCRLVLVQILLQGMGLDPLTSLYYFAPVCLVINSIILLPVEGFSVFSDAIEKVGIPMLLGNACMTFALNLSSVWLIGKASGLVLTLSGVLKDILLISGSYFILGSSITGTQIFGYIIALTGLVMFKMQG</sequence>
<feature type="transmembrane region" description="Helical" evidence="5">
    <location>
        <begin position="156"/>
        <end position="175"/>
    </location>
</feature>
<evidence type="ECO:0000256" key="5">
    <source>
        <dbReference type="SAM" id="Phobius"/>
    </source>
</evidence>
<proteinExistence type="predicted"/>
<reference evidence="7 8" key="1">
    <citation type="submission" date="2016-11" db="EMBL/GenBank/DDBJ databases">
        <authorList>
            <person name="Jaros S."/>
            <person name="Januszkiewicz K."/>
            <person name="Wedrychowicz H."/>
        </authorList>
    </citation>
    <scope>NUCLEOTIDE SEQUENCE [LARGE SCALE GENOMIC DNA]</scope>
</reference>
<dbReference type="EMBL" id="FQNC01000062">
    <property type="protein sequence ID" value="SGY93875.1"/>
    <property type="molecule type" value="Genomic_DNA"/>
</dbReference>
<evidence type="ECO:0000256" key="4">
    <source>
        <dbReference type="ARBA" id="ARBA00023136"/>
    </source>
</evidence>
<feature type="transmembrane region" description="Helical" evidence="5">
    <location>
        <begin position="366"/>
        <end position="394"/>
    </location>
</feature>
<feature type="transmembrane region" description="Helical" evidence="5">
    <location>
        <begin position="259"/>
        <end position="280"/>
    </location>
</feature>
<name>A0A2X0N1V4_9BASI</name>
<evidence type="ECO:0000256" key="1">
    <source>
        <dbReference type="ARBA" id="ARBA00004141"/>
    </source>
</evidence>
<dbReference type="Proteomes" id="UP000249464">
    <property type="component" value="Unassembled WGS sequence"/>
</dbReference>
<feature type="transmembrane region" description="Helical" evidence="5">
    <location>
        <begin position="181"/>
        <end position="199"/>
    </location>
</feature>
<keyword evidence="4 5" id="KW-0472">Membrane</keyword>
<keyword evidence="2 5" id="KW-0812">Transmembrane</keyword>
<evidence type="ECO:0000256" key="2">
    <source>
        <dbReference type="ARBA" id="ARBA00022692"/>
    </source>
</evidence>
<protein>
    <submittedName>
        <fullName evidence="7">BQ5605_C037g11615 protein</fullName>
    </submittedName>
</protein>
<feature type="transmembrane region" description="Helical" evidence="5">
    <location>
        <begin position="292"/>
        <end position="315"/>
    </location>
</feature>
<feature type="domain" description="Sugar phosphate transporter" evidence="6">
    <location>
        <begin position="207"/>
        <end position="394"/>
    </location>
</feature>
<dbReference type="Pfam" id="PF03151">
    <property type="entry name" value="TPT"/>
    <property type="match status" value="1"/>
</dbReference>
<dbReference type="GO" id="GO:0016020">
    <property type="term" value="C:membrane"/>
    <property type="evidence" value="ECO:0007669"/>
    <property type="project" value="UniProtKB-SubCell"/>
</dbReference>
<evidence type="ECO:0000313" key="7">
    <source>
        <dbReference type="EMBL" id="SGY93875.1"/>
    </source>
</evidence>
<dbReference type="AlphaFoldDB" id="A0A2X0N1V4"/>
<dbReference type="PANTHER" id="PTHR11132">
    <property type="entry name" value="SOLUTE CARRIER FAMILY 35"/>
    <property type="match status" value="1"/>
</dbReference>
<evidence type="ECO:0000313" key="8">
    <source>
        <dbReference type="Proteomes" id="UP000249464"/>
    </source>
</evidence>
<gene>
    <name evidence="7" type="primary">BQ5605_C037g11615</name>
    <name evidence="7" type="ORF">BQ5605_C037G11615</name>
</gene>
<evidence type="ECO:0000259" key="6">
    <source>
        <dbReference type="Pfam" id="PF03151"/>
    </source>
</evidence>
<accession>A0A2X0N1V4</accession>
<feature type="transmembrane region" description="Helical" evidence="5">
    <location>
        <begin position="327"/>
        <end position="346"/>
    </location>
</feature>
<feature type="transmembrane region" description="Helical" evidence="5">
    <location>
        <begin position="233"/>
        <end position="252"/>
    </location>
</feature>
<dbReference type="InterPro" id="IPR004853">
    <property type="entry name" value="Sugar_P_trans_dom"/>
</dbReference>
<keyword evidence="8" id="KW-1185">Reference proteome</keyword>
<organism evidence="7 8">
    <name type="scientific">Microbotryum silenes-dioicae</name>
    <dbReference type="NCBI Taxonomy" id="796604"/>
    <lineage>
        <taxon>Eukaryota</taxon>
        <taxon>Fungi</taxon>
        <taxon>Dikarya</taxon>
        <taxon>Basidiomycota</taxon>
        <taxon>Pucciniomycotina</taxon>
        <taxon>Microbotryomycetes</taxon>
        <taxon>Microbotryales</taxon>
        <taxon>Microbotryaceae</taxon>
        <taxon>Microbotryum</taxon>
    </lineage>
</organism>
<comment type="subcellular location">
    <subcellularLocation>
        <location evidence="1">Membrane</location>
        <topology evidence="1">Multi-pass membrane protein</topology>
    </subcellularLocation>
</comment>
<evidence type="ECO:0000256" key="3">
    <source>
        <dbReference type="ARBA" id="ARBA00022989"/>
    </source>
</evidence>
<keyword evidence="3 5" id="KW-1133">Transmembrane helix</keyword>
<dbReference type="InterPro" id="IPR050186">
    <property type="entry name" value="TPT_transporter"/>
</dbReference>